<gene>
    <name evidence="1" type="ORF">TM448A00224_0018</name>
    <name evidence="2" type="ORF">TM448B00423_0041</name>
</gene>
<organism evidence="1">
    <name type="scientific">viral metagenome</name>
    <dbReference type="NCBI Taxonomy" id="1070528"/>
    <lineage>
        <taxon>unclassified sequences</taxon>
        <taxon>metagenomes</taxon>
        <taxon>organismal metagenomes</taxon>
    </lineage>
</organism>
<evidence type="ECO:0000313" key="2">
    <source>
        <dbReference type="EMBL" id="QJH95472.1"/>
    </source>
</evidence>
<reference evidence="1" key="1">
    <citation type="submission" date="2020-03" db="EMBL/GenBank/DDBJ databases">
        <title>The deep terrestrial virosphere.</title>
        <authorList>
            <person name="Holmfeldt K."/>
            <person name="Nilsson E."/>
            <person name="Simone D."/>
            <person name="Lopez-Fernandez M."/>
            <person name="Wu X."/>
            <person name="de Brujin I."/>
            <person name="Lundin D."/>
            <person name="Andersson A."/>
            <person name="Bertilsson S."/>
            <person name="Dopson M."/>
        </authorList>
    </citation>
    <scope>NUCLEOTIDE SEQUENCE</scope>
    <source>
        <strain evidence="1">TM448A00224</strain>
        <strain evidence="2">TM448B00423</strain>
    </source>
</reference>
<dbReference type="NCBIfam" id="TIGR01563">
    <property type="entry name" value="gp16_SPP1"/>
    <property type="match status" value="1"/>
</dbReference>
<dbReference type="AlphaFoldDB" id="A0A6H1ZBS3"/>
<name>A0A6H1ZBS3_9ZZZZ</name>
<dbReference type="Gene3D" id="2.40.10.270">
    <property type="entry name" value="Bacteriophage SPP1 head-tail adaptor protein"/>
    <property type="match status" value="1"/>
</dbReference>
<proteinExistence type="predicted"/>
<dbReference type="EMBL" id="MT144620">
    <property type="protein sequence ID" value="QJH95472.1"/>
    <property type="molecule type" value="Genomic_DNA"/>
</dbReference>
<protein>
    <submittedName>
        <fullName evidence="1">Putative head-tail joining protein</fullName>
    </submittedName>
</protein>
<evidence type="ECO:0000313" key="1">
    <source>
        <dbReference type="EMBL" id="QJA45353.1"/>
    </source>
</evidence>
<sequence>MIGDLNKRIEIQAPTRVSDGMGSFTETWSTIATVFCALWPLSATETVQSMQTGMTISHRIRVRWRSVLRPSWRLKFGQRYFNIVSILNPGERNEYLDILAKEAT</sequence>
<accession>A0A6H1ZBS3</accession>
<dbReference type="Pfam" id="PF05521">
    <property type="entry name" value="Phage_HCP"/>
    <property type="match status" value="1"/>
</dbReference>
<dbReference type="EMBL" id="MT143989">
    <property type="protein sequence ID" value="QJA45353.1"/>
    <property type="molecule type" value="Genomic_DNA"/>
</dbReference>
<dbReference type="InterPro" id="IPR038666">
    <property type="entry name" value="SSP1_head-tail_sf"/>
</dbReference>
<dbReference type="InterPro" id="IPR008767">
    <property type="entry name" value="Phage_SPP1_head-tail_adaptor"/>
</dbReference>